<organism evidence="1 2">
    <name type="scientific">Puccinia sorghi</name>
    <dbReference type="NCBI Taxonomy" id="27349"/>
    <lineage>
        <taxon>Eukaryota</taxon>
        <taxon>Fungi</taxon>
        <taxon>Dikarya</taxon>
        <taxon>Basidiomycota</taxon>
        <taxon>Pucciniomycotina</taxon>
        <taxon>Pucciniomycetes</taxon>
        <taxon>Pucciniales</taxon>
        <taxon>Pucciniaceae</taxon>
        <taxon>Puccinia</taxon>
    </lineage>
</organism>
<dbReference type="PANTHER" id="PTHR33069">
    <property type="entry name" value="CHROMOSOME 7, WHOLE GENOME SHOTGUN SEQUENCE-RELATED"/>
    <property type="match status" value="1"/>
</dbReference>
<reference evidence="1 2" key="1">
    <citation type="submission" date="2015-08" db="EMBL/GenBank/DDBJ databases">
        <title>Next Generation Sequencing and Analysis of the Genome of Puccinia sorghi L Schw, the Causal Agent of Maize Common Rust.</title>
        <authorList>
            <person name="Rochi L."/>
            <person name="Burguener G."/>
            <person name="Darino M."/>
            <person name="Turjanski A."/>
            <person name="Kreff E."/>
            <person name="Dieguez M.J."/>
            <person name="Sacco F."/>
        </authorList>
    </citation>
    <scope>NUCLEOTIDE SEQUENCE [LARGE SCALE GENOMIC DNA]</scope>
    <source>
        <strain evidence="1 2">RO10H11247</strain>
    </source>
</reference>
<evidence type="ECO:0000313" key="2">
    <source>
        <dbReference type="Proteomes" id="UP000037035"/>
    </source>
</evidence>
<dbReference type="Proteomes" id="UP000037035">
    <property type="component" value="Unassembled WGS sequence"/>
</dbReference>
<evidence type="ECO:0000313" key="1">
    <source>
        <dbReference type="EMBL" id="KNZ57204.1"/>
    </source>
</evidence>
<gene>
    <name evidence="1" type="ORF">VP01_2212g3</name>
</gene>
<accession>A0A0L6V916</accession>
<proteinExistence type="predicted"/>
<sequence>MANAELLEQGDLVVRCFKRLKSKCDLFVAKPRDPTRSIQYHTVDQLNLKQDLLLQLHSILLPQLRQQILTLFQALEVSKLRQEPGLQLKTILETQRQLDPTLDQIFSASYIVCPEPIDPTSRTNDQHLKELKSYRLDGLYHLLVEFLPKAANLFFNCYQLIRELKLTNERLHGWDHVAFSKKDLVQATRSALQAIKSIINWLKGSEVEIVLDEFHNNGAGSIRCNLTFHVQQLQRLIDSTNRFADTGEEDFDNWWGERPLSDGPAEVAEWVIPIFKLARLFVNKLSSRRINRTRLPLYTDMSSYQLNIIGQLPKNVEKQLAEIMVVLQRHGIPELTIAKKLREEFKKLEKLFEAPSLLIVLYLLPAISVSDCLHSQNDIKTWFSIWNTQFSLGINNILRAISALDYDE</sequence>
<name>A0A0L6V916_9BASI</name>
<dbReference type="OrthoDB" id="2506958at2759"/>
<dbReference type="STRING" id="27349.A0A0L6V916"/>
<dbReference type="EMBL" id="LAVV01007073">
    <property type="protein sequence ID" value="KNZ57204.1"/>
    <property type="molecule type" value="Genomic_DNA"/>
</dbReference>
<protein>
    <submittedName>
        <fullName evidence="1">Uncharacterized protein</fullName>
    </submittedName>
</protein>
<dbReference type="PANTHER" id="PTHR33069:SF3">
    <property type="entry name" value="DYNEIN HEAVY CHAIN TAIL DOMAIN-CONTAINING PROTEIN"/>
    <property type="match status" value="1"/>
</dbReference>
<dbReference type="AlphaFoldDB" id="A0A0L6V916"/>
<comment type="caution">
    <text evidence="1">The sequence shown here is derived from an EMBL/GenBank/DDBJ whole genome shotgun (WGS) entry which is preliminary data.</text>
</comment>
<keyword evidence="2" id="KW-1185">Reference proteome</keyword>
<dbReference type="VEuPathDB" id="FungiDB:VP01_2212g3"/>